<organism evidence="1 2">
    <name type="scientific">Lentzea roselyniae</name>
    <dbReference type="NCBI Taxonomy" id="531940"/>
    <lineage>
        <taxon>Bacteria</taxon>
        <taxon>Bacillati</taxon>
        <taxon>Actinomycetota</taxon>
        <taxon>Actinomycetes</taxon>
        <taxon>Pseudonocardiales</taxon>
        <taxon>Pseudonocardiaceae</taxon>
        <taxon>Lentzea</taxon>
    </lineage>
</organism>
<protein>
    <submittedName>
        <fullName evidence="1">Uncharacterized protein</fullName>
    </submittedName>
</protein>
<evidence type="ECO:0000313" key="1">
    <source>
        <dbReference type="EMBL" id="GAA3665141.1"/>
    </source>
</evidence>
<comment type="caution">
    <text evidence="1">The sequence shown here is derived from an EMBL/GenBank/DDBJ whole genome shotgun (WGS) entry which is preliminary data.</text>
</comment>
<evidence type="ECO:0000313" key="2">
    <source>
        <dbReference type="Proteomes" id="UP001500711"/>
    </source>
</evidence>
<name>A0ABP7BMD4_9PSEU</name>
<dbReference type="EMBL" id="BAABBE010000019">
    <property type="protein sequence ID" value="GAA3665141.1"/>
    <property type="molecule type" value="Genomic_DNA"/>
</dbReference>
<dbReference type="Proteomes" id="UP001500711">
    <property type="component" value="Unassembled WGS sequence"/>
</dbReference>
<sequence>MQGVLEDFDEILVSQAFCCALLLQRADDLHHLELKLLQRTDFPLELVEELKRGGESEGWHASIVAGTRVRMPFHEPVTIFV</sequence>
<gene>
    <name evidence="1" type="ORF">GCM10022267_59210</name>
</gene>
<proteinExistence type="predicted"/>
<keyword evidence="2" id="KW-1185">Reference proteome</keyword>
<reference evidence="2" key="1">
    <citation type="journal article" date="2019" name="Int. J. Syst. Evol. Microbiol.">
        <title>The Global Catalogue of Microorganisms (GCM) 10K type strain sequencing project: providing services to taxonomists for standard genome sequencing and annotation.</title>
        <authorList>
            <consortium name="The Broad Institute Genomics Platform"/>
            <consortium name="The Broad Institute Genome Sequencing Center for Infectious Disease"/>
            <person name="Wu L."/>
            <person name="Ma J."/>
        </authorList>
    </citation>
    <scope>NUCLEOTIDE SEQUENCE [LARGE SCALE GENOMIC DNA]</scope>
    <source>
        <strain evidence="2">JCM 17494</strain>
    </source>
</reference>
<accession>A0ABP7BMD4</accession>